<dbReference type="PROSITE" id="PS00198">
    <property type="entry name" value="4FE4S_FER_1"/>
    <property type="match status" value="1"/>
</dbReference>
<name>A0A1I6DI37_9FIRM</name>
<evidence type="ECO:0000259" key="4">
    <source>
        <dbReference type="PROSITE" id="PS51379"/>
    </source>
</evidence>
<evidence type="ECO:0000256" key="1">
    <source>
        <dbReference type="ARBA" id="ARBA00022723"/>
    </source>
</evidence>
<evidence type="ECO:0000313" key="5">
    <source>
        <dbReference type="EMBL" id="SFR05086.1"/>
    </source>
</evidence>
<reference evidence="6" key="1">
    <citation type="submission" date="2016-10" db="EMBL/GenBank/DDBJ databases">
        <authorList>
            <person name="Varghese N."/>
            <person name="Submissions S."/>
        </authorList>
    </citation>
    <scope>NUCLEOTIDE SEQUENCE [LARGE SCALE GENOMIC DNA]</scope>
    <source>
        <strain evidence="6">DSM 3669</strain>
    </source>
</reference>
<protein>
    <submittedName>
        <fullName evidence="5">4Fe-4S dicluster domain-containing protein</fullName>
    </submittedName>
</protein>
<dbReference type="Proteomes" id="UP000199584">
    <property type="component" value="Unassembled WGS sequence"/>
</dbReference>
<keyword evidence="2" id="KW-0408">Iron</keyword>
<dbReference type="EMBL" id="FOYM01000011">
    <property type="protein sequence ID" value="SFR05086.1"/>
    <property type="molecule type" value="Genomic_DNA"/>
</dbReference>
<sequence>MGHLINAKEEVYRALAERLNKNPVGVPVNESLMEILHRLYTETEAMVGGKFPLLPVPLNMIVDITGIKEAELKKTLDGMADKGLVLDLPRRDGVYYMLAPMVVGFFEYTFMRVRDDINMKELAELFERYFAAGGVREEFFGGETKMFKTLVYESLIPAAVETEVLSYEKASEIIRQAGGGALGMCSCRHKAGHLGKACDAPVEDVCTSLGGAARWLVSRGLAKPATADDLLRVLERTEKLGLVHLGDNVLNKPAYICHCCGCCCGVLRAINESGIKAAHPSNFIPELAAEQCSECGTCAESCHIRAITMATAANGAEVPKVNKEICIGCSACASACPTGALTMTRRSVLHVPPANKQEQFMRIAKEKGRF</sequence>
<keyword evidence="3" id="KW-0411">Iron-sulfur</keyword>
<dbReference type="OrthoDB" id="5422255at2"/>
<dbReference type="InterPro" id="IPR017896">
    <property type="entry name" value="4Fe4S_Fe-S-bd"/>
</dbReference>
<dbReference type="RefSeq" id="WP_092482989.1">
    <property type="nucleotide sequence ID" value="NZ_FOYM01000011.1"/>
</dbReference>
<dbReference type="SUPFAM" id="SSF54862">
    <property type="entry name" value="4Fe-4S ferredoxins"/>
    <property type="match status" value="1"/>
</dbReference>
<keyword evidence="1" id="KW-0479">Metal-binding</keyword>
<accession>A0A1I6DI37</accession>
<dbReference type="AlphaFoldDB" id="A0A1I6DI37"/>
<dbReference type="Gene3D" id="3.30.70.3270">
    <property type="match status" value="1"/>
</dbReference>
<evidence type="ECO:0000313" key="6">
    <source>
        <dbReference type="Proteomes" id="UP000199584"/>
    </source>
</evidence>
<feature type="domain" description="4Fe-4S ferredoxin-type" evidence="4">
    <location>
        <begin position="283"/>
        <end position="312"/>
    </location>
</feature>
<evidence type="ECO:0000256" key="3">
    <source>
        <dbReference type="ARBA" id="ARBA00023014"/>
    </source>
</evidence>
<evidence type="ECO:0000256" key="2">
    <source>
        <dbReference type="ARBA" id="ARBA00023004"/>
    </source>
</evidence>
<dbReference type="PROSITE" id="PS51379">
    <property type="entry name" value="4FE4S_FER_2"/>
    <property type="match status" value="2"/>
</dbReference>
<dbReference type="Pfam" id="PF12838">
    <property type="entry name" value="Fer4_7"/>
    <property type="match status" value="1"/>
</dbReference>
<keyword evidence="6" id="KW-1185">Reference proteome</keyword>
<dbReference type="STRING" id="39060.SAMN05660706_11154"/>
<gene>
    <name evidence="5" type="ORF">SAMN05660706_11154</name>
</gene>
<dbReference type="GO" id="GO:0051536">
    <property type="term" value="F:iron-sulfur cluster binding"/>
    <property type="evidence" value="ECO:0007669"/>
    <property type="project" value="UniProtKB-KW"/>
</dbReference>
<feature type="domain" description="4Fe-4S ferredoxin-type" evidence="4">
    <location>
        <begin position="317"/>
        <end position="346"/>
    </location>
</feature>
<proteinExistence type="predicted"/>
<dbReference type="GO" id="GO:0046872">
    <property type="term" value="F:metal ion binding"/>
    <property type="evidence" value="ECO:0007669"/>
    <property type="project" value="UniProtKB-KW"/>
</dbReference>
<organism evidence="5 6">
    <name type="scientific">Desulfoscipio geothermicus DSM 3669</name>
    <dbReference type="NCBI Taxonomy" id="1121426"/>
    <lineage>
        <taxon>Bacteria</taxon>
        <taxon>Bacillati</taxon>
        <taxon>Bacillota</taxon>
        <taxon>Clostridia</taxon>
        <taxon>Eubacteriales</taxon>
        <taxon>Desulfallaceae</taxon>
        <taxon>Desulfoscipio</taxon>
    </lineage>
</organism>
<dbReference type="InterPro" id="IPR017900">
    <property type="entry name" value="4Fe4S_Fe_S_CS"/>
</dbReference>